<reference evidence="1" key="1">
    <citation type="submission" date="2023-04" db="EMBL/GenBank/DDBJ databases">
        <authorList>
            <consortium name="ELIXIR-Norway"/>
        </authorList>
    </citation>
    <scope>NUCLEOTIDE SEQUENCE [LARGE SCALE GENOMIC DNA]</scope>
</reference>
<organism evidence="1 2">
    <name type="scientific">Rangifer tarandus platyrhynchus</name>
    <name type="common">Svalbard reindeer</name>
    <dbReference type="NCBI Taxonomy" id="3082113"/>
    <lineage>
        <taxon>Eukaryota</taxon>
        <taxon>Metazoa</taxon>
        <taxon>Chordata</taxon>
        <taxon>Craniata</taxon>
        <taxon>Vertebrata</taxon>
        <taxon>Euteleostomi</taxon>
        <taxon>Mammalia</taxon>
        <taxon>Eutheria</taxon>
        <taxon>Laurasiatheria</taxon>
        <taxon>Artiodactyla</taxon>
        <taxon>Ruminantia</taxon>
        <taxon>Pecora</taxon>
        <taxon>Cervidae</taxon>
        <taxon>Odocoileinae</taxon>
        <taxon>Rangifer</taxon>
    </lineage>
</organism>
<accession>A0ABN8ZGU2</accession>
<sequence length="125" mass="13473">MTTSLGPDGAQCCSRGCASPRRMESANCFGLSCRVLSAKRDGLTRAVGGRPTDLVPSFLMSLMALLVFPTFPKQFAQPVGQWITLEGSPEGRLGGQRATLGPWAWPLLPLLVRSFALSFAFSWPI</sequence>
<evidence type="ECO:0000313" key="1">
    <source>
        <dbReference type="EMBL" id="CAI9173122.1"/>
    </source>
</evidence>
<gene>
    <name evidence="1" type="ORF">MRATA1EN1_LOCUS22084</name>
</gene>
<keyword evidence="2" id="KW-1185">Reference proteome</keyword>
<dbReference type="Proteomes" id="UP001176941">
    <property type="component" value="Chromosome 33"/>
</dbReference>
<evidence type="ECO:0000313" key="2">
    <source>
        <dbReference type="Proteomes" id="UP001176941"/>
    </source>
</evidence>
<name>A0ABN8ZGU2_RANTA</name>
<proteinExistence type="predicted"/>
<dbReference type="EMBL" id="OX459969">
    <property type="protein sequence ID" value="CAI9173122.1"/>
    <property type="molecule type" value="Genomic_DNA"/>
</dbReference>
<protein>
    <submittedName>
        <fullName evidence="1">Uncharacterized protein</fullName>
    </submittedName>
</protein>